<evidence type="ECO:0000313" key="3">
    <source>
        <dbReference type="Proteomes" id="UP000482487"/>
    </source>
</evidence>
<protein>
    <submittedName>
        <fullName evidence="2">HD domain-containing protein</fullName>
    </submittedName>
</protein>
<dbReference type="RefSeq" id="WP_160961747.1">
    <property type="nucleotide sequence ID" value="NZ_WVUD01000024.1"/>
</dbReference>
<dbReference type="InterPro" id="IPR037522">
    <property type="entry name" value="HD_GYP_dom"/>
</dbReference>
<dbReference type="PANTHER" id="PTHR43155">
    <property type="entry name" value="CYCLIC DI-GMP PHOSPHODIESTERASE PA4108-RELATED"/>
    <property type="match status" value="1"/>
</dbReference>
<dbReference type="EMBL" id="WVUD01000024">
    <property type="protein sequence ID" value="MYL84069.1"/>
    <property type="molecule type" value="Genomic_DNA"/>
</dbReference>
<dbReference type="Proteomes" id="UP000482487">
    <property type="component" value="Unassembled WGS sequence"/>
</dbReference>
<dbReference type="SUPFAM" id="SSF109604">
    <property type="entry name" value="HD-domain/PDEase-like"/>
    <property type="match status" value="1"/>
</dbReference>
<dbReference type="SMART" id="SM00471">
    <property type="entry name" value="HDc"/>
    <property type="match status" value="1"/>
</dbReference>
<dbReference type="InterPro" id="IPR003607">
    <property type="entry name" value="HD/PDEase_dom"/>
</dbReference>
<proteinExistence type="predicted"/>
<dbReference type="PANTHER" id="PTHR43155:SF2">
    <property type="entry name" value="CYCLIC DI-GMP PHOSPHODIESTERASE PA4108"/>
    <property type="match status" value="1"/>
</dbReference>
<feature type="domain" description="HD-GYP" evidence="1">
    <location>
        <begin position="142"/>
        <end position="338"/>
    </location>
</feature>
<dbReference type="CDD" id="cd00077">
    <property type="entry name" value="HDc"/>
    <property type="match status" value="1"/>
</dbReference>
<evidence type="ECO:0000259" key="1">
    <source>
        <dbReference type="PROSITE" id="PS51832"/>
    </source>
</evidence>
<reference evidence="2 3" key="1">
    <citation type="submission" date="2020-01" db="EMBL/GenBank/DDBJ databases">
        <title>Genome sequence of Desulfovibrio aerotolerans DSM 16695(T).</title>
        <authorList>
            <person name="Karnachuk O."/>
            <person name="Avakyan M."/>
            <person name="Mardanov A."/>
            <person name="Kadnikov V."/>
            <person name="Ravin N."/>
        </authorList>
    </citation>
    <scope>NUCLEOTIDE SEQUENCE [LARGE SCALE GENOMIC DNA]</scope>
    <source>
        <strain evidence="2 3">DSM 16695</strain>
    </source>
</reference>
<dbReference type="InterPro" id="IPR006675">
    <property type="entry name" value="HDIG_dom"/>
</dbReference>
<dbReference type="PROSITE" id="PS51832">
    <property type="entry name" value="HD_GYP"/>
    <property type="match status" value="1"/>
</dbReference>
<comment type="caution">
    <text evidence="2">The sequence shown here is derived from an EMBL/GenBank/DDBJ whole genome shotgun (WGS) entry which is preliminary data.</text>
</comment>
<dbReference type="NCBIfam" id="TIGR00277">
    <property type="entry name" value="HDIG"/>
    <property type="match status" value="1"/>
</dbReference>
<dbReference type="Pfam" id="PF13487">
    <property type="entry name" value="HD_5"/>
    <property type="match status" value="1"/>
</dbReference>
<organism evidence="2 3">
    <name type="scientific">Solidesulfovibrio aerotolerans</name>
    <dbReference type="NCBI Taxonomy" id="295255"/>
    <lineage>
        <taxon>Bacteria</taxon>
        <taxon>Pseudomonadati</taxon>
        <taxon>Thermodesulfobacteriota</taxon>
        <taxon>Desulfovibrionia</taxon>
        <taxon>Desulfovibrionales</taxon>
        <taxon>Desulfovibrionaceae</taxon>
        <taxon>Solidesulfovibrio</taxon>
    </lineage>
</organism>
<accession>A0A7C9MK65</accession>
<dbReference type="OrthoDB" id="9802066at2"/>
<dbReference type="Gene3D" id="1.10.3210.10">
    <property type="entry name" value="Hypothetical protein af1432"/>
    <property type="match status" value="1"/>
</dbReference>
<keyword evidence="3" id="KW-1185">Reference proteome</keyword>
<dbReference type="AlphaFoldDB" id="A0A7C9MK65"/>
<gene>
    <name evidence="2" type="ORF">GTA51_13115</name>
</gene>
<sequence>MIVKVSLKSLKTGMYITNPGLSIKSNPEILLTDLEIKNDNQLKKITCAKFSDIFIDTEKGSFFKANPQKKFEVERLFQTFGDYKYYDGTKSSHFDNIISSVTKSNSDYSAFIEYCKKFLTEIKENEKIDISASKEFINTIIDNDDETNGATLFLMNLRNHDEYTYTHCINVSLYATIFGKHLSLGRENLMLLGLAGLYHDIGKIKISEKILKKPGKLTESEFKEIKNHPIYSCELLAASGITSNEINRTVLEHHERYGGLGYPNGLSSTEISHSAALLSIVDSYDALRSDRYYKSAVHSHKAVSVIFNSKKSSYSPSLVDKFVKFIGIYPIGSIVVLSNDKKGIVISQGNKSLLQPIVRIILDENNRHCQPYDISLDDYIESTGPLRIVDCLNNKQCRIHLTSYIKNLGVEINAN</sequence>
<name>A0A7C9MK65_9BACT</name>
<evidence type="ECO:0000313" key="2">
    <source>
        <dbReference type="EMBL" id="MYL84069.1"/>
    </source>
</evidence>